<protein>
    <submittedName>
        <fullName evidence="1">Uncharacterized protein</fullName>
    </submittedName>
</protein>
<keyword evidence="2" id="KW-1185">Reference proteome</keyword>
<dbReference type="Proteomes" id="UP000479710">
    <property type="component" value="Unassembled WGS sequence"/>
</dbReference>
<gene>
    <name evidence="1" type="ORF">E2562_039031</name>
</gene>
<evidence type="ECO:0000313" key="1">
    <source>
        <dbReference type="EMBL" id="KAF0904948.1"/>
    </source>
</evidence>
<reference evidence="1 2" key="1">
    <citation type="submission" date="2019-11" db="EMBL/GenBank/DDBJ databases">
        <title>Whole genome sequence of Oryza granulata.</title>
        <authorList>
            <person name="Li W."/>
        </authorList>
    </citation>
    <scope>NUCLEOTIDE SEQUENCE [LARGE SCALE GENOMIC DNA]</scope>
    <source>
        <strain evidence="2">cv. Menghai</strain>
        <tissue evidence="1">Leaf</tissue>
    </source>
</reference>
<dbReference type="AlphaFoldDB" id="A0A6G1CWT7"/>
<organism evidence="1 2">
    <name type="scientific">Oryza meyeriana var. granulata</name>
    <dbReference type="NCBI Taxonomy" id="110450"/>
    <lineage>
        <taxon>Eukaryota</taxon>
        <taxon>Viridiplantae</taxon>
        <taxon>Streptophyta</taxon>
        <taxon>Embryophyta</taxon>
        <taxon>Tracheophyta</taxon>
        <taxon>Spermatophyta</taxon>
        <taxon>Magnoliopsida</taxon>
        <taxon>Liliopsida</taxon>
        <taxon>Poales</taxon>
        <taxon>Poaceae</taxon>
        <taxon>BOP clade</taxon>
        <taxon>Oryzoideae</taxon>
        <taxon>Oryzeae</taxon>
        <taxon>Oryzinae</taxon>
        <taxon>Oryza</taxon>
        <taxon>Oryza meyeriana</taxon>
    </lineage>
</organism>
<name>A0A6G1CWT7_9ORYZ</name>
<dbReference type="EMBL" id="SPHZ02000008">
    <property type="protein sequence ID" value="KAF0904948.1"/>
    <property type="molecule type" value="Genomic_DNA"/>
</dbReference>
<accession>A0A6G1CWT7</accession>
<sequence>MAAIRKRAVMCTWDSGWSGVMNEGLESKVYLVIDPITKRVRVMRHVFFDEAVGAPKIGKV</sequence>
<evidence type="ECO:0000313" key="2">
    <source>
        <dbReference type="Proteomes" id="UP000479710"/>
    </source>
</evidence>
<comment type="caution">
    <text evidence="1">The sequence shown here is derived from an EMBL/GenBank/DDBJ whole genome shotgun (WGS) entry which is preliminary data.</text>
</comment>
<proteinExistence type="predicted"/>